<keyword evidence="10" id="KW-1185">Reference proteome</keyword>
<dbReference type="PANTHER" id="PTHR24291:SF50">
    <property type="entry name" value="BIFUNCTIONAL ALBAFLAVENONE MONOOXYGENASE_TERPENE SYNTHASE"/>
    <property type="match status" value="1"/>
</dbReference>
<evidence type="ECO:0000256" key="8">
    <source>
        <dbReference type="SAM" id="MobiDB-lite"/>
    </source>
</evidence>
<evidence type="ECO:0000256" key="4">
    <source>
        <dbReference type="ARBA" id="ARBA00023002"/>
    </source>
</evidence>
<evidence type="ECO:0000256" key="3">
    <source>
        <dbReference type="ARBA" id="ARBA00022723"/>
    </source>
</evidence>
<evidence type="ECO:0000256" key="1">
    <source>
        <dbReference type="ARBA" id="ARBA00010617"/>
    </source>
</evidence>
<protein>
    <submittedName>
        <fullName evidence="9">Cytochrome P450</fullName>
    </submittedName>
</protein>
<evidence type="ECO:0000313" key="10">
    <source>
        <dbReference type="Proteomes" id="UP000186914"/>
    </source>
</evidence>
<dbReference type="RefSeq" id="WP_084186456.1">
    <property type="nucleotide sequence ID" value="NZ_FTNO01000008.1"/>
</dbReference>
<keyword evidence="2 7" id="KW-0349">Heme</keyword>
<keyword evidence="3 7" id="KW-0479">Metal-binding</keyword>
<accession>A0A1N7F976</accession>
<feature type="region of interest" description="Disordered" evidence="8">
    <location>
        <begin position="1"/>
        <end position="43"/>
    </location>
</feature>
<dbReference type="Gene3D" id="1.10.630.10">
    <property type="entry name" value="Cytochrome P450"/>
    <property type="match status" value="1"/>
</dbReference>
<sequence length="475" mass="52734">MMSDLNANEAHADGESTGTSNGVEGELGKSQQSGEIPPGPRGLPLVGSTLTLARHGLAFSEQLHKYGDVVAYTAFGEDFVAIYDPELIESILVSRNDEFWKGDFEMAFGDLFAPNGLAFTEGEQWRRQRSALQPAFTPQQIQTHADSIVEKTSISANHWSKRREIDLRDACSKLTLSILVDSLFDVDLNSDRGAVIRNAASAIGDLVDASGAAMVLPEWAPRTPTERRYDRVMAQFDDLISDLIAERREAVSEYDDLLTLLLDVEFADGSRMDESTVRDQLITFFFAGHETTSVALTYAIWLLSGSPSVRSRLNAELEAVSDGSGLTFADLPALEMTECIIKEALRLYPPISSFYRQPRQDLLLGNYQISSDTTLQLATYNIQRDPRWWDNPDTFDPERWQKEGASRPEYAYLPFGGGPRHCIGMRFAMIELKLALATLAQQMEFERITDTITPAAKGVLDPGCVTMRARPISDL</sequence>
<dbReference type="InterPro" id="IPR036396">
    <property type="entry name" value="Cyt_P450_sf"/>
</dbReference>
<dbReference type="EMBL" id="FTNO01000008">
    <property type="protein sequence ID" value="SIR96879.1"/>
    <property type="molecule type" value="Genomic_DNA"/>
</dbReference>
<dbReference type="GO" id="GO:0005506">
    <property type="term" value="F:iron ion binding"/>
    <property type="evidence" value="ECO:0007669"/>
    <property type="project" value="InterPro"/>
</dbReference>
<proteinExistence type="inferred from homology"/>
<dbReference type="SUPFAM" id="SSF48264">
    <property type="entry name" value="Cytochrome P450"/>
    <property type="match status" value="1"/>
</dbReference>
<dbReference type="AlphaFoldDB" id="A0A1N7F976"/>
<dbReference type="GO" id="GO:0020037">
    <property type="term" value="F:heme binding"/>
    <property type="evidence" value="ECO:0007669"/>
    <property type="project" value="InterPro"/>
</dbReference>
<keyword evidence="5 7" id="KW-0408">Iron</keyword>
<organism evidence="9 10">
    <name type="scientific">Haladaptatus litoreus</name>
    <dbReference type="NCBI Taxonomy" id="553468"/>
    <lineage>
        <taxon>Archaea</taxon>
        <taxon>Methanobacteriati</taxon>
        <taxon>Methanobacteriota</taxon>
        <taxon>Stenosarchaea group</taxon>
        <taxon>Halobacteria</taxon>
        <taxon>Halobacteriales</taxon>
        <taxon>Haladaptataceae</taxon>
        <taxon>Haladaptatus</taxon>
    </lineage>
</organism>
<keyword evidence="4 7" id="KW-0560">Oxidoreductase</keyword>
<dbReference type="PRINTS" id="PR00385">
    <property type="entry name" value="P450"/>
</dbReference>
<evidence type="ECO:0000313" key="9">
    <source>
        <dbReference type="EMBL" id="SIR96879.1"/>
    </source>
</evidence>
<dbReference type="Proteomes" id="UP000186914">
    <property type="component" value="Unassembled WGS sequence"/>
</dbReference>
<keyword evidence="6 7" id="KW-0503">Monooxygenase</keyword>
<dbReference type="InterPro" id="IPR017972">
    <property type="entry name" value="Cyt_P450_CS"/>
</dbReference>
<reference evidence="10" key="1">
    <citation type="submission" date="2017-01" db="EMBL/GenBank/DDBJ databases">
        <authorList>
            <person name="Varghese N."/>
            <person name="Submissions S."/>
        </authorList>
    </citation>
    <scope>NUCLEOTIDE SEQUENCE [LARGE SCALE GENOMIC DNA]</scope>
    <source>
        <strain evidence="10">CGMCC 1.7737</strain>
    </source>
</reference>
<evidence type="ECO:0000256" key="7">
    <source>
        <dbReference type="RuleBase" id="RU000461"/>
    </source>
</evidence>
<dbReference type="InterPro" id="IPR002401">
    <property type="entry name" value="Cyt_P450_E_grp-I"/>
</dbReference>
<gene>
    <name evidence="9" type="ORF">SAMN05421858_4838</name>
</gene>
<dbReference type="GO" id="GO:0004497">
    <property type="term" value="F:monooxygenase activity"/>
    <property type="evidence" value="ECO:0007669"/>
    <property type="project" value="UniProtKB-KW"/>
</dbReference>
<dbReference type="PROSITE" id="PS00086">
    <property type="entry name" value="CYTOCHROME_P450"/>
    <property type="match status" value="1"/>
</dbReference>
<evidence type="ECO:0000256" key="2">
    <source>
        <dbReference type="ARBA" id="ARBA00022617"/>
    </source>
</evidence>
<dbReference type="InterPro" id="IPR001128">
    <property type="entry name" value="Cyt_P450"/>
</dbReference>
<dbReference type="GO" id="GO:0016705">
    <property type="term" value="F:oxidoreductase activity, acting on paired donors, with incorporation or reduction of molecular oxygen"/>
    <property type="evidence" value="ECO:0007669"/>
    <property type="project" value="InterPro"/>
</dbReference>
<evidence type="ECO:0000256" key="6">
    <source>
        <dbReference type="ARBA" id="ARBA00023033"/>
    </source>
</evidence>
<comment type="similarity">
    <text evidence="1 7">Belongs to the cytochrome P450 family.</text>
</comment>
<dbReference type="InterPro" id="IPR050196">
    <property type="entry name" value="Cytochrome_P450_Monoox"/>
</dbReference>
<name>A0A1N7F976_9EURY</name>
<dbReference type="PANTHER" id="PTHR24291">
    <property type="entry name" value="CYTOCHROME P450 FAMILY 4"/>
    <property type="match status" value="1"/>
</dbReference>
<dbReference type="PRINTS" id="PR00463">
    <property type="entry name" value="EP450I"/>
</dbReference>
<dbReference type="Pfam" id="PF00067">
    <property type="entry name" value="p450"/>
    <property type="match status" value="1"/>
</dbReference>
<evidence type="ECO:0000256" key="5">
    <source>
        <dbReference type="ARBA" id="ARBA00023004"/>
    </source>
</evidence>